<dbReference type="EMBL" id="JAACJS010000011">
    <property type="protein sequence ID" value="NCI49710.1"/>
    <property type="molecule type" value="Genomic_DNA"/>
</dbReference>
<sequence length="479" mass="53864">MPSSKDQHNPKPTSTFREREGERPGNINVVAIFDIGKTNKKFFLLNEQYKIVLERSAQFPETVDEDGFACDDVELLSSWVKETIREIISLPGYNVKGINFSAYGASFVLVGEDGKPVAPLYNYLKPYDPVLQENFYKTYGGEMKIAVATASPVLGNLNSGMQLYRLKNENPLLFEKVQYALHLPQYISYLITGKTYAEITSIGCHTGLWNFAARMYHDWVYAEEIDQKFPPVLRSNATIEITLDGHTIKSGIGLHDSSSALIPYLACFSEPFVLLSTGTWCISLNPFNNDPLTEEELKQDCLCYLEYHGRPVKASRLFAGNEHEQQVKRLAAHFNVPVEYFQDVAFSNVLFDQVKERNRNETVSTGLHASAFVSRGLEQFDRYEDAYHQLIADIIAQQKISTSLILSDRKVSRIFVDGGFAKNPVYMNMLANAFPSMEIFAASVSQATAIGAALAIHADWNTQGIPGDMVELKYYSITR</sequence>
<evidence type="ECO:0000259" key="5">
    <source>
        <dbReference type="Pfam" id="PF00370"/>
    </source>
</evidence>
<name>A0ABW9ZT93_9BACT</name>
<dbReference type="SUPFAM" id="SSF53067">
    <property type="entry name" value="Actin-like ATPase domain"/>
    <property type="match status" value="2"/>
</dbReference>
<dbReference type="InterPro" id="IPR043129">
    <property type="entry name" value="ATPase_NBD"/>
</dbReference>
<accession>A0ABW9ZT93</accession>
<dbReference type="InterPro" id="IPR049382">
    <property type="entry name" value="FGGY_C_2"/>
</dbReference>
<reference evidence="7 8" key="1">
    <citation type="submission" date="2020-01" db="EMBL/GenBank/DDBJ databases">
        <title>Genome analysis.</title>
        <authorList>
            <person name="Wu S."/>
            <person name="Wang G."/>
        </authorList>
    </citation>
    <scope>NUCLEOTIDE SEQUENCE [LARGE SCALE GENOMIC DNA]</scope>
    <source>
        <strain evidence="7 8">SYL130</strain>
    </source>
</reference>
<evidence type="ECO:0000313" key="8">
    <source>
        <dbReference type="Proteomes" id="UP000753802"/>
    </source>
</evidence>
<keyword evidence="8" id="KW-1185">Reference proteome</keyword>
<evidence type="ECO:0000259" key="6">
    <source>
        <dbReference type="Pfam" id="PF21546"/>
    </source>
</evidence>
<comment type="similarity">
    <text evidence="1">Belongs to the FGGY kinase family.</text>
</comment>
<dbReference type="Gene3D" id="3.30.420.40">
    <property type="match status" value="2"/>
</dbReference>
<evidence type="ECO:0000256" key="1">
    <source>
        <dbReference type="ARBA" id="ARBA00009156"/>
    </source>
</evidence>
<protein>
    <submittedName>
        <fullName evidence="7">Carbohydrate kinase</fullName>
    </submittedName>
</protein>
<evidence type="ECO:0000256" key="3">
    <source>
        <dbReference type="ARBA" id="ARBA00022777"/>
    </source>
</evidence>
<dbReference type="Proteomes" id="UP000753802">
    <property type="component" value="Unassembled WGS sequence"/>
</dbReference>
<keyword evidence="2" id="KW-0808">Transferase</keyword>
<dbReference type="GO" id="GO:0016301">
    <property type="term" value="F:kinase activity"/>
    <property type="evidence" value="ECO:0007669"/>
    <property type="project" value="UniProtKB-KW"/>
</dbReference>
<dbReference type="InterPro" id="IPR018484">
    <property type="entry name" value="FGGY_N"/>
</dbReference>
<dbReference type="Pfam" id="PF00370">
    <property type="entry name" value="FGGY_N"/>
    <property type="match status" value="1"/>
</dbReference>
<feature type="region of interest" description="Disordered" evidence="4">
    <location>
        <begin position="1"/>
        <end position="21"/>
    </location>
</feature>
<evidence type="ECO:0000256" key="4">
    <source>
        <dbReference type="SAM" id="MobiDB-lite"/>
    </source>
</evidence>
<gene>
    <name evidence="7" type="ORF">GWC95_07240</name>
</gene>
<dbReference type="PANTHER" id="PTHR10196:SF57">
    <property type="entry name" value="XYLULOSE KINASE"/>
    <property type="match status" value="1"/>
</dbReference>
<dbReference type="Pfam" id="PF21546">
    <property type="entry name" value="FGGY_C_2"/>
    <property type="match status" value="1"/>
</dbReference>
<proteinExistence type="inferred from homology"/>
<organism evidence="7 8">
    <name type="scientific">Sediminibacterium roseum</name>
    <dbReference type="NCBI Taxonomy" id="1978412"/>
    <lineage>
        <taxon>Bacteria</taxon>
        <taxon>Pseudomonadati</taxon>
        <taxon>Bacteroidota</taxon>
        <taxon>Chitinophagia</taxon>
        <taxon>Chitinophagales</taxon>
        <taxon>Chitinophagaceae</taxon>
        <taxon>Sediminibacterium</taxon>
    </lineage>
</organism>
<comment type="caution">
    <text evidence="7">The sequence shown here is derived from an EMBL/GenBank/DDBJ whole genome shotgun (WGS) entry which is preliminary data.</text>
</comment>
<evidence type="ECO:0000256" key="2">
    <source>
        <dbReference type="ARBA" id="ARBA00022679"/>
    </source>
</evidence>
<feature type="domain" description="Carbohydrate kinase FGGY N-terminal" evidence="5">
    <location>
        <begin position="30"/>
        <end position="252"/>
    </location>
</feature>
<dbReference type="RefSeq" id="WP_161818020.1">
    <property type="nucleotide sequence ID" value="NZ_JAACJS010000011.1"/>
</dbReference>
<dbReference type="CDD" id="cd07772">
    <property type="entry name" value="ASKHA_NBD_FGGY_NaCK-like"/>
    <property type="match status" value="1"/>
</dbReference>
<feature type="domain" description="Carbohydrate kinase FGGY C-terminal" evidence="6">
    <location>
        <begin position="270"/>
        <end position="458"/>
    </location>
</feature>
<keyword evidence="3 7" id="KW-0418">Kinase</keyword>
<evidence type="ECO:0000313" key="7">
    <source>
        <dbReference type="EMBL" id="NCI49710.1"/>
    </source>
</evidence>
<dbReference type="PANTHER" id="PTHR10196">
    <property type="entry name" value="SUGAR KINASE"/>
    <property type="match status" value="1"/>
</dbReference>